<dbReference type="RefSeq" id="WP_014035157.1">
    <property type="nucleotide sequence ID" value="NC_015946.1"/>
</dbReference>
<proteinExistence type="predicted"/>
<organism evidence="2 3">
    <name type="scientific">Mycoplasma putrefaciens (strain ATCC 15718 / NCTC 10155 / C30 KS-1 / KS-1)</name>
    <dbReference type="NCBI Taxonomy" id="743965"/>
    <lineage>
        <taxon>Bacteria</taxon>
        <taxon>Bacillati</taxon>
        <taxon>Mycoplasmatota</taxon>
        <taxon>Mollicutes</taxon>
        <taxon>Mycoplasmataceae</taxon>
        <taxon>Mycoplasma</taxon>
    </lineage>
</organism>
<gene>
    <name evidence="2" type="ordered locus">MPUT_0428</name>
</gene>
<evidence type="ECO:0000313" key="3">
    <source>
        <dbReference type="Proteomes" id="UP000008907"/>
    </source>
</evidence>
<sequence>MNNKLNAFIVFIVIYFIILLIVGVLAYLYQIKRQAFIDYNKKHFIKWNQYKKAHFNDPLKEISFKYQLPSDEVALLEQNYQISVTTTDLVNKKPSKRQLKKELVDDLLVDDFIVLKENLKFKTRFNNYQFFDSTVYLTNKKIILEFEDKYLKLFLTDIRSITVCVINDHNNFLDGCFLRANNVEITIVGEVFKLVLIVQKLLQQKGISNVI</sequence>
<keyword evidence="1" id="KW-1133">Transmembrane helix</keyword>
<protein>
    <submittedName>
        <fullName evidence="2">Uncharacterized protein</fullName>
    </submittedName>
</protein>
<evidence type="ECO:0000313" key="2">
    <source>
        <dbReference type="EMBL" id="AEM68801.1"/>
    </source>
</evidence>
<reference evidence="2 3" key="1">
    <citation type="journal article" date="2011" name="J. Bacteriol.">
        <title>Genome Sequence of Mycoplasma putrefaciens Type Strain KS1.</title>
        <authorList>
            <person name="Calcutt M.J."/>
            <person name="Foecking M.F."/>
        </authorList>
    </citation>
    <scope>NUCLEOTIDE SEQUENCE [LARGE SCALE GENOMIC DNA]</scope>
    <source>
        <strain evidence="3">ATCC 15718 / NCTC 10155 / C30 KS-1 / KS-1</strain>
    </source>
</reference>
<evidence type="ECO:0000256" key="1">
    <source>
        <dbReference type="SAM" id="Phobius"/>
    </source>
</evidence>
<dbReference type="EMBL" id="CP003021">
    <property type="protein sequence ID" value="AEM68801.1"/>
    <property type="molecule type" value="Genomic_DNA"/>
</dbReference>
<feature type="transmembrane region" description="Helical" evidence="1">
    <location>
        <begin position="6"/>
        <end position="29"/>
    </location>
</feature>
<keyword evidence="1" id="KW-0812">Transmembrane</keyword>
<dbReference type="KEGG" id="mpf:MPUT_0428"/>
<dbReference type="Proteomes" id="UP000008907">
    <property type="component" value="Chromosome"/>
</dbReference>
<dbReference type="AlphaFoldDB" id="A0A7U3ZSM2"/>
<name>A0A7U3ZSM2_MYCPK</name>
<keyword evidence="1" id="KW-0472">Membrane</keyword>
<accession>A0A7U3ZSM2</accession>